<accession>A0AAV4X903</accession>
<evidence type="ECO:0000313" key="2">
    <source>
        <dbReference type="Proteomes" id="UP001054837"/>
    </source>
</evidence>
<reference evidence="1 2" key="1">
    <citation type="submission" date="2021-06" db="EMBL/GenBank/DDBJ databases">
        <title>Caerostris darwini draft genome.</title>
        <authorList>
            <person name="Kono N."/>
            <person name="Arakawa K."/>
        </authorList>
    </citation>
    <scope>NUCLEOTIDE SEQUENCE [LARGE SCALE GENOMIC DNA]</scope>
</reference>
<dbReference type="AlphaFoldDB" id="A0AAV4X903"/>
<proteinExistence type="predicted"/>
<gene>
    <name evidence="1" type="ORF">CDAR_491511</name>
</gene>
<name>A0AAV4X903_9ARAC</name>
<dbReference type="EMBL" id="BPLQ01015723">
    <property type="protein sequence ID" value="GIY90953.1"/>
    <property type="molecule type" value="Genomic_DNA"/>
</dbReference>
<organism evidence="1 2">
    <name type="scientific">Caerostris darwini</name>
    <dbReference type="NCBI Taxonomy" id="1538125"/>
    <lineage>
        <taxon>Eukaryota</taxon>
        <taxon>Metazoa</taxon>
        <taxon>Ecdysozoa</taxon>
        <taxon>Arthropoda</taxon>
        <taxon>Chelicerata</taxon>
        <taxon>Arachnida</taxon>
        <taxon>Araneae</taxon>
        <taxon>Araneomorphae</taxon>
        <taxon>Entelegynae</taxon>
        <taxon>Araneoidea</taxon>
        <taxon>Araneidae</taxon>
        <taxon>Caerostris</taxon>
    </lineage>
</organism>
<dbReference type="Proteomes" id="UP001054837">
    <property type="component" value="Unassembled WGS sequence"/>
</dbReference>
<sequence length="90" mass="10238">MGMDMEKCYHPCCQHSHFQTKQPTQIPQPESYFSLKILTVAQTSTAQRLVSESLLKGAAPQFKWEKFVSGARNARLRQLKGPSSGRFSRH</sequence>
<evidence type="ECO:0000313" key="1">
    <source>
        <dbReference type="EMBL" id="GIY90953.1"/>
    </source>
</evidence>
<comment type="caution">
    <text evidence="1">The sequence shown here is derived from an EMBL/GenBank/DDBJ whole genome shotgun (WGS) entry which is preliminary data.</text>
</comment>
<protein>
    <submittedName>
        <fullName evidence="1">Uncharacterized protein</fullName>
    </submittedName>
</protein>
<keyword evidence="2" id="KW-1185">Reference proteome</keyword>